<evidence type="ECO:0000256" key="4">
    <source>
        <dbReference type="ARBA" id="ARBA00023284"/>
    </source>
</evidence>
<protein>
    <submittedName>
        <fullName evidence="7">Peroxiredoxin</fullName>
    </submittedName>
</protein>
<reference evidence="7 8" key="1">
    <citation type="submission" date="2020-03" db="EMBL/GenBank/DDBJ databases">
        <title>Genomic Encyclopedia of Type Strains, Phase IV (KMG-IV): sequencing the most valuable type-strain genomes for metagenomic binning, comparative biology and taxonomic classification.</title>
        <authorList>
            <person name="Goeker M."/>
        </authorList>
    </citation>
    <scope>NUCLEOTIDE SEQUENCE [LARGE SCALE GENOMIC DNA]</scope>
    <source>
        <strain evidence="7 8">DSM 105096</strain>
    </source>
</reference>
<dbReference type="PROSITE" id="PS51257">
    <property type="entry name" value="PROKAR_LIPOPROTEIN"/>
    <property type="match status" value="1"/>
</dbReference>
<dbReference type="Proteomes" id="UP000770785">
    <property type="component" value="Unassembled WGS sequence"/>
</dbReference>
<dbReference type="Pfam" id="PF17127">
    <property type="entry name" value="DUF5106"/>
    <property type="match status" value="1"/>
</dbReference>
<evidence type="ECO:0000256" key="2">
    <source>
        <dbReference type="ARBA" id="ARBA00022748"/>
    </source>
</evidence>
<dbReference type="InterPro" id="IPR013766">
    <property type="entry name" value="Thioredoxin_domain"/>
</dbReference>
<keyword evidence="4" id="KW-0676">Redox-active center</keyword>
<dbReference type="SUPFAM" id="SSF52833">
    <property type="entry name" value="Thioredoxin-like"/>
    <property type="match status" value="1"/>
</dbReference>
<dbReference type="Gene3D" id="3.40.30.10">
    <property type="entry name" value="Glutaredoxin"/>
    <property type="match status" value="1"/>
</dbReference>
<evidence type="ECO:0000313" key="7">
    <source>
        <dbReference type="EMBL" id="NJC24856.1"/>
    </source>
</evidence>
<dbReference type="InterPro" id="IPR033395">
    <property type="entry name" value="DUF5106"/>
</dbReference>
<dbReference type="RefSeq" id="WP_168035659.1">
    <property type="nucleotide sequence ID" value="NZ_JAATJH010000001.1"/>
</dbReference>
<organism evidence="7 8">
    <name type="scientific">Neolewinella antarctica</name>
    <dbReference type="NCBI Taxonomy" id="442734"/>
    <lineage>
        <taxon>Bacteria</taxon>
        <taxon>Pseudomonadati</taxon>
        <taxon>Bacteroidota</taxon>
        <taxon>Saprospiria</taxon>
        <taxon>Saprospirales</taxon>
        <taxon>Lewinellaceae</taxon>
        <taxon>Neolewinella</taxon>
    </lineage>
</organism>
<dbReference type="Pfam" id="PF00578">
    <property type="entry name" value="AhpC-TSA"/>
    <property type="match status" value="1"/>
</dbReference>
<dbReference type="Pfam" id="PF14289">
    <property type="entry name" value="DUF4369"/>
    <property type="match status" value="1"/>
</dbReference>
<comment type="caution">
    <text evidence="7">The sequence shown here is derived from an EMBL/GenBank/DDBJ whole genome shotgun (WGS) entry which is preliminary data.</text>
</comment>
<dbReference type="InterPro" id="IPR036249">
    <property type="entry name" value="Thioredoxin-like_sf"/>
</dbReference>
<evidence type="ECO:0000256" key="3">
    <source>
        <dbReference type="ARBA" id="ARBA00023157"/>
    </source>
</evidence>
<dbReference type="InterPro" id="IPR050553">
    <property type="entry name" value="Thioredoxin_ResA/DsbE_sf"/>
</dbReference>
<proteinExistence type="predicted"/>
<keyword evidence="2" id="KW-0201">Cytochrome c-type biogenesis</keyword>
<dbReference type="PANTHER" id="PTHR42852">
    <property type="entry name" value="THIOL:DISULFIDE INTERCHANGE PROTEIN DSBE"/>
    <property type="match status" value="1"/>
</dbReference>
<comment type="subcellular location">
    <subcellularLocation>
        <location evidence="1">Cell envelope</location>
    </subcellularLocation>
</comment>
<dbReference type="EMBL" id="JAATJH010000001">
    <property type="protein sequence ID" value="NJC24856.1"/>
    <property type="molecule type" value="Genomic_DNA"/>
</dbReference>
<evidence type="ECO:0000256" key="5">
    <source>
        <dbReference type="SAM" id="SignalP"/>
    </source>
</evidence>
<evidence type="ECO:0000313" key="8">
    <source>
        <dbReference type="Proteomes" id="UP000770785"/>
    </source>
</evidence>
<keyword evidence="3" id="KW-1015">Disulfide bond</keyword>
<gene>
    <name evidence="7" type="ORF">GGR27_000337</name>
</gene>
<dbReference type="PANTHER" id="PTHR42852:SF6">
    <property type="entry name" value="THIOL:DISULFIDE INTERCHANGE PROTEIN DSBE"/>
    <property type="match status" value="1"/>
</dbReference>
<accession>A0ABX0X6L6</accession>
<sequence length="482" mass="54329">MRLSACFLLLTLFFSCGDTGTALNPSAGDGVNDGSLDNAESPDIRLTITNVPTAGALLIGQYMDQQFRVDSARVEGNTVIFQRDEPYPIGHYYVYFTNGEAVQLLISKDQTLTATADMGNLVGSMKVDGSEDNELFYQALADESDLQPEFKALATRRAELRNGSAEYVAMRGERAALVEKRSSHLQSLFDRAPNSLFAAYKKAGQNPDLKTIYTATGDLDEAAQVADFRLHFWDNVNFSDDRLLRTPVIKNKLRRYVTELTPQNADSINLAADRLLAKTDYVGKFYEFFANWIALQYEPGNSTIMDAEAIHVHLIQNYFTPERATWSDSMTIYGLQQRAETMAYSLVGQQAPDITVPGLDGRGERLYDLEKPYVAVFMYNPECHHCVEEAPKLTALYDDLKDEVDFYAIALDTDDDKWEDFVRTQNFTPFTNVFDPTNRAIFKTFYVDNTPELYLLGPNRKIVAKNLKVSQLLDAIELHKIQ</sequence>
<keyword evidence="8" id="KW-1185">Reference proteome</keyword>
<dbReference type="PROSITE" id="PS51352">
    <property type="entry name" value="THIOREDOXIN_2"/>
    <property type="match status" value="1"/>
</dbReference>
<evidence type="ECO:0000259" key="6">
    <source>
        <dbReference type="PROSITE" id="PS51352"/>
    </source>
</evidence>
<name>A0ABX0X6L6_9BACT</name>
<dbReference type="InterPro" id="IPR000866">
    <property type="entry name" value="AhpC/TSA"/>
</dbReference>
<feature type="domain" description="Thioredoxin" evidence="6">
    <location>
        <begin position="345"/>
        <end position="482"/>
    </location>
</feature>
<keyword evidence="5" id="KW-0732">Signal</keyword>
<feature type="signal peptide" evidence="5">
    <location>
        <begin position="1"/>
        <end position="17"/>
    </location>
</feature>
<evidence type="ECO:0000256" key="1">
    <source>
        <dbReference type="ARBA" id="ARBA00004196"/>
    </source>
</evidence>
<feature type="chain" id="PRO_5045932216" evidence="5">
    <location>
        <begin position="18"/>
        <end position="482"/>
    </location>
</feature>
<dbReference type="InterPro" id="IPR025380">
    <property type="entry name" value="DUF4369"/>
</dbReference>
<dbReference type="CDD" id="cd02966">
    <property type="entry name" value="TlpA_like_family"/>
    <property type="match status" value="1"/>
</dbReference>